<accession>A0A7N0V713</accession>
<name>A0A7N0V713_KALFE</name>
<dbReference type="EnsemblPlants" id="Kaladp0101s0128.2.v1.1">
    <property type="protein sequence ID" value="Kaladp0101s0128.2.v1.1"/>
    <property type="gene ID" value="Kaladp0101s0128.v1.1"/>
</dbReference>
<protein>
    <submittedName>
        <fullName evidence="1">Uncharacterized protein</fullName>
    </submittedName>
</protein>
<dbReference type="AlphaFoldDB" id="A0A7N0V713"/>
<evidence type="ECO:0000313" key="2">
    <source>
        <dbReference type="Proteomes" id="UP000594263"/>
    </source>
</evidence>
<dbReference type="Proteomes" id="UP000594263">
    <property type="component" value="Unplaced"/>
</dbReference>
<dbReference type="Gramene" id="Kaladp0101s0128.2.v1.1">
    <property type="protein sequence ID" value="Kaladp0101s0128.2.v1.1"/>
    <property type="gene ID" value="Kaladp0101s0128.v1.1"/>
</dbReference>
<sequence>MARGLMRAARRALESESILARSSPQLAGFASLIARFMRSTRAHLSTRSRTYMLPSVSPATVYSATIGKESKNMLPLTHLNGELVGFGRPSSDSSLTTSIRDAMFLSCSCPGCSL</sequence>
<proteinExistence type="predicted"/>
<evidence type="ECO:0000313" key="1">
    <source>
        <dbReference type="EnsemblPlants" id="Kaladp0101s0128.2.v1.1"/>
    </source>
</evidence>
<organism evidence="1 2">
    <name type="scientific">Kalanchoe fedtschenkoi</name>
    <name type="common">Lavender scallops</name>
    <name type="synonym">South American air plant</name>
    <dbReference type="NCBI Taxonomy" id="63787"/>
    <lineage>
        <taxon>Eukaryota</taxon>
        <taxon>Viridiplantae</taxon>
        <taxon>Streptophyta</taxon>
        <taxon>Embryophyta</taxon>
        <taxon>Tracheophyta</taxon>
        <taxon>Spermatophyta</taxon>
        <taxon>Magnoliopsida</taxon>
        <taxon>eudicotyledons</taxon>
        <taxon>Gunneridae</taxon>
        <taxon>Pentapetalae</taxon>
        <taxon>Saxifragales</taxon>
        <taxon>Crassulaceae</taxon>
        <taxon>Kalanchoe</taxon>
    </lineage>
</organism>
<keyword evidence="2" id="KW-1185">Reference proteome</keyword>
<reference evidence="1" key="1">
    <citation type="submission" date="2021-01" db="UniProtKB">
        <authorList>
            <consortium name="EnsemblPlants"/>
        </authorList>
    </citation>
    <scope>IDENTIFICATION</scope>
</reference>